<keyword evidence="2" id="KW-0812">Transmembrane</keyword>
<dbReference type="RefSeq" id="WP_203894264.1">
    <property type="nucleotide sequence ID" value="NZ_BOOH01000052.1"/>
</dbReference>
<evidence type="ECO:0000256" key="2">
    <source>
        <dbReference type="SAM" id="Phobius"/>
    </source>
</evidence>
<dbReference type="EMBL" id="BOOH01000052">
    <property type="protein sequence ID" value="GIH79809.1"/>
    <property type="molecule type" value="Genomic_DNA"/>
</dbReference>
<keyword evidence="2" id="KW-0472">Membrane</keyword>
<comment type="caution">
    <text evidence="3">The sequence shown here is derived from an EMBL/GenBank/DDBJ whole genome shotgun (WGS) entry which is preliminary data.</text>
</comment>
<dbReference type="SUPFAM" id="SSF52540">
    <property type="entry name" value="P-loop containing nucleoside triphosphate hydrolases"/>
    <property type="match status" value="1"/>
</dbReference>
<accession>A0A8J3RUJ9</accession>
<dbReference type="AlphaFoldDB" id="A0A8J3RUJ9"/>
<keyword evidence="2" id="KW-1133">Transmembrane helix</keyword>
<keyword evidence="3" id="KW-0131">Cell cycle</keyword>
<evidence type="ECO:0000313" key="3">
    <source>
        <dbReference type="EMBL" id="GIH79809.1"/>
    </source>
</evidence>
<evidence type="ECO:0000313" key="4">
    <source>
        <dbReference type="Proteomes" id="UP000616724"/>
    </source>
</evidence>
<keyword evidence="3" id="KW-0132">Cell division</keyword>
<feature type="compositionally biased region" description="Acidic residues" evidence="1">
    <location>
        <begin position="52"/>
        <end position="61"/>
    </location>
</feature>
<dbReference type="GO" id="GO:0051301">
    <property type="term" value="P:cell division"/>
    <property type="evidence" value="ECO:0007669"/>
    <property type="project" value="UniProtKB-KW"/>
</dbReference>
<dbReference type="Gene3D" id="3.40.50.300">
    <property type="entry name" value="P-loop containing nucleotide triphosphate hydrolases"/>
    <property type="match status" value="1"/>
</dbReference>
<dbReference type="Proteomes" id="UP000616724">
    <property type="component" value="Unassembled WGS sequence"/>
</dbReference>
<sequence length="753" mass="82657">MTRHPSVPDDGPERPPASPLAGFAWSDQHPESDQDSDAEVISLDAGRRPDVPDLDNDTEDAFYDRESVPDTQPVPGPPVDRPDDDTIPPERSATGRGRAPILPSWMRSRAGRRAMLAWWVKDSAYVIGYHAVRLPKYAAKALIYAPVGLFSAIARVLRWASAEQGNWALRQAAADRNDPMTWLKLDKQRERQSRWRWTVLLLAVVATTTAVAAVVLADVTVPDWVHWALLAVLVPLLARAGRPADKPITDRVSHGPRYRKLTAELVRRALLSIGHSAINQAVAKDQHAISFPTDIHRDGPGHLAIVDLPYGVEAADVVARRGRLASGLRLPLDQVWPEVAPGHPGRLALWVGYQPAGKMTQPPWPLLKSGNVDVFTSFPLFTTPRMEIVNAILIFRNWLIGGQPGSGKTNLLRLLVLAASLDPRAELRGYEFKGVADFQVVEPVCAEYGNGQDDETIGKAAALIRWLYHSECKQRAAKIAHYHALGMAPENKVTPELAARKGSGLHPLVVFLNEAQELFQHKDHGSEAGELCEKVIKLGRALGVILLLDTQIPDKNSLPPGITRNVNTRVCMSVRDHVANDMILGTGMHQAGYRATVFEPGDDSGPGDAGWGIVVGVGKPGARRSFEVNADQAKQVIARAIEMRVAAGTMPQPDTQTRPEPPAYDLLSDLAHVWPAGHDAVWNETLCARLAELRPAIYDGWQSEQLTSALKPHGVKVRDISRRRDGKQRTRRGIRLADLTTAIAQRDRKGRAD</sequence>
<organism evidence="3 4">
    <name type="scientific">Planobispora longispora</name>
    <dbReference type="NCBI Taxonomy" id="28887"/>
    <lineage>
        <taxon>Bacteria</taxon>
        <taxon>Bacillati</taxon>
        <taxon>Actinomycetota</taxon>
        <taxon>Actinomycetes</taxon>
        <taxon>Streptosporangiales</taxon>
        <taxon>Streptosporangiaceae</taxon>
        <taxon>Planobispora</taxon>
    </lineage>
</organism>
<evidence type="ECO:0000256" key="1">
    <source>
        <dbReference type="SAM" id="MobiDB-lite"/>
    </source>
</evidence>
<name>A0A8J3RUJ9_9ACTN</name>
<keyword evidence="4" id="KW-1185">Reference proteome</keyword>
<proteinExistence type="predicted"/>
<gene>
    <name evidence="3" type="ORF">Plo01_62380</name>
</gene>
<protein>
    <submittedName>
        <fullName evidence="3">Cell division protein FtsK</fullName>
    </submittedName>
</protein>
<reference evidence="3 4" key="1">
    <citation type="submission" date="2021-01" db="EMBL/GenBank/DDBJ databases">
        <title>Whole genome shotgun sequence of Planobispora longispora NBRC 13918.</title>
        <authorList>
            <person name="Komaki H."/>
            <person name="Tamura T."/>
        </authorList>
    </citation>
    <scope>NUCLEOTIDE SEQUENCE [LARGE SCALE GENOMIC DNA]</scope>
    <source>
        <strain evidence="3 4">NBRC 13918</strain>
    </source>
</reference>
<feature type="region of interest" description="Disordered" evidence="1">
    <location>
        <begin position="1"/>
        <end position="99"/>
    </location>
</feature>
<feature type="transmembrane region" description="Helical" evidence="2">
    <location>
        <begin position="197"/>
        <end position="218"/>
    </location>
</feature>
<dbReference type="InterPro" id="IPR027417">
    <property type="entry name" value="P-loop_NTPase"/>
</dbReference>